<dbReference type="PANTHER" id="PTHR43004">
    <property type="entry name" value="TRK SYSTEM POTASSIUM UPTAKE PROTEIN"/>
    <property type="match status" value="1"/>
</dbReference>
<dbReference type="STRING" id="158607.A0A2P5HET2"/>
<proteinExistence type="predicted"/>
<name>A0A2P5HET2_DIAHE</name>
<comment type="caution">
    <text evidence="6">The sequence shown here is derived from an EMBL/GenBank/DDBJ whole genome shotgun (WGS) entry which is preliminary data.</text>
</comment>
<dbReference type="PRINTS" id="PR00420">
    <property type="entry name" value="RNGMNOXGNASE"/>
</dbReference>
<reference evidence="6" key="1">
    <citation type="submission" date="2017-09" db="EMBL/GenBank/DDBJ databases">
        <title>Polyketide synthases of a Diaporthe helianthi virulent isolate.</title>
        <authorList>
            <person name="Baroncelli R."/>
        </authorList>
    </citation>
    <scope>NUCLEOTIDE SEQUENCE [LARGE SCALE GENOMIC DNA]</scope>
    <source>
        <strain evidence="6">7/96</strain>
    </source>
</reference>
<keyword evidence="2" id="KW-0285">Flavoprotein</keyword>
<dbReference type="OrthoDB" id="2096480at2759"/>
<dbReference type="EMBL" id="MAVT02003220">
    <property type="protein sequence ID" value="POS68768.1"/>
    <property type="molecule type" value="Genomic_DNA"/>
</dbReference>
<evidence type="ECO:0000256" key="2">
    <source>
        <dbReference type="ARBA" id="ARBA00022630"/>
    </source>
</evidence>
<dbReference type="AlphaFoldDB" id="A0A2P5HET2"/>
<keyword evidence="3" id="KW-0274">FAD</keyword>
<evidence type="ECO:0000313" key="7">
    <source>
        <dbReference type="Proteomes" id="UP000094444"/>
    </source>
</evidence>
<evidence type="ECO:0000313" key="6">
    <source>
        <dbReference type="EMBL" id="POS68768.1"/>
    </source>
</evidence>
<dbReference type="Gene3D" id="3.50.50.60">
    <property type="entry name" value="FAD/NAD(P)-binding domain"/>
    <property type="match status" value="1"/>
</dbReference>
<comment type="cofactor">
    <cofactor evidence="1">
        <name>FAD</name>
        <dbReference type="ChEBI" id="CHEBI:57692"/>
    </cofactor>
</comment>
<organism evidence="6 7">
    <name type="scientific">Diaporthe helianthi</name>
    <dbReference type="NCBI Taxonomy" id="158607"/>
    <lineage>
        <taxon>Eukaryota</taxon>
        <taxon>Fungi</taxon>
        <taxon>Dikarya</taxon>
        <taxon>Ascomycota</taxon>
        <taxon>Pezizomycotina</taxon>
        <taxon>Sordariomycetes</taxon>
        <taxon>Sordariomycetidae</taxon>
        <taxon>Diaporthales</taxon>
        <taxon>Diaporthaceae</taxon>
        <taxon>Diaporthe</taxon>
    </lineage>
</organism>
<gene>
    <name evidence="6" type="ORF">DHEL01_v212838</name>
</gene>
<dbReference type="InterPro" id="IPR036188">
    <property type="entry name" value="FAD/NAD-bd_sf"/>
</dbReference>
<keyword evidence="4" id="KW-0560">Oxidoreductase</keyword>
<dbReference type="SUPFAM" id="SSF51905">
    <property type="entry name" value="FAD/NAD(P)-binding domain"/>
    <property type="match status" value="1"/>
</dbReference>
<sequence length="434" mass="48258">MTDSKFDTQVIIVGAGPVGLYAAYRLAQAGISSIVFEQDDSLSQLPRAGIYYPPVQFAFVKDGLWDALIKGGAFRTTGLDMRNGPVGDGQGGKKMGSLIACYPKEENLDVYGLPTVSRAISMLNLAQPKLADVLLEMAVSTGKVDVRFNNELVTIDDNGGESEVVVVTVKDTVSRETRQFRSAFLIGSDGARSKVRSQLNIPFQGHSWDEKVIATDVWLLNHDEMPITTTQILDPVHFAIITPLMPPVPGKHTKWRVTFASNPEEVATKGLDYHLQEEWISKMYDRVLGGPRPIEYKIDRVSPYTMHQRLASTLKRGRCLLAGDSAHVNTIIGGMGLSNCCLGAVALSDCLIMILNEGKPAEPMMKLYSDERRQAFQFLIDPVTSWNKLRLQANEPDDWLFSCCQDVYSPSYSRFLDLLQEYWPTKLRESAKDL</sequence>
<protein>
    <recommendedName>
        <fullName evidence="5">FAD-binding domain-containing protein</fullName>
    </recommendedName>
</protein>
<dbReference type="GO" id="GO:0016709">
    <property type="term" value="F:oxidoreductase activity, acting on paired donors, with incorporation or reduction of molecular oxygen, NAD(P)H as one donor, and incorporation of one atom of oxygen"/>
    <property type="evidence" value="ECO:0007669"/>
    <property type="project" value="UniProtKB-ARBA"/>
</dbReference>
<keyword evidence="7" id="KW-1185">Reference proteome</keyword>
<dbReference type="Pfam" id="PF01494">
    <property type="entry name" value="FAD_binding_3"/>
    <property type="match status" value="1"/>
</dbReference>
<evidence type="ECO:0000256" key="1">
    <source>
        <dbReference type="ARBA" id="ARBA00001974"/>
    </source>
</evidence>
<evidence type="ECO:0000256" key="4">
    <source>
        <dbReference type="ARBA" id="ARBA00023002"/>
    </source>
</evidence>
<dbReference type="Proteomes" id="UP000094444">
    <property type="component" value="Unassembled WGS sequence"/>
</dbReference>
<dbReference type="Gene3D" id="3.30.9.10">
    <property type="entry name" value="D-Amino Acid Oxidase, subunit A, domain 2"/>
    <property type="match status" value="1"/>
</dbReference>
<feature type="domain" description="FAD-binding" evidence="5">
    <location>
        <begin position="7"/>
        <end position="377"/>
    </location>
</feature>
<dbReference type="InParanoid" id="A0A2P5HET2"/>
<dbReference type="GO" id="GO:0071949">
    <property type="term" value="F:FAD binding"/>
    <property type="evidence" value="ECO:0007669"/>
    <property type="project" value="InterPro"/>
</dbReference>
<dbReference type="InterPro" id="IPR050641">
    <property type="entry name" value="RIFMO-like"/>
</dbReference>
<evidence type="ECO:0000256" key="3">
    <source>
        <dbReference type="ARBA" id="ARBA00022827"/>
    </source>
</evidence>
<dbReference type="InterPro" id="IPR002938">
    <property type="entry name" value="FAD-bd"/>
</dbReference>
<accession>A0A2P5HET2</accession>
<dbReference type="PANTHER" id="PTHR43004:SF19">
    <property type="entry name" value="BINDING MONOOXYGENASE, PUTATIVE (JCVI)-RELATED"/>
    <property type="match status" value="1"/>
</dbReference>
<evidence type="ECO:0000259" key="5">
    <source>
        <dbReference type="Pfam" id="PF01494"/>
    </source>
</evidence>